<evidence type="ECO:0000313" key="1">
    <source>
        <dbReference type="EMBL" id="AKM82376.1"/>
    </source>
</evidence>
<proteinExistence type="predicted"/>
<gene>
    <name evidence="1" type="ORF">UT28_C0001G0572</name>
</gene>
<name>A0A0G4B350_9BACT</name>
<protein>
    <submittedName>
        <fullName evidence="1">Uncharacterized protein</fullName>
    </submittedName>
</protein>
<dbReference type="Proteomes" id="UP000035648">
    <property type="component" value="Chromosome"/>
</dbReference>
<dbReference type="EMBL" id="CP011213">
    <property type="protein sequence ID" value="AKM82376.1"/>
    <property type="molecule type" value="Genomic_DNA"/>
</dbReference>
<organism evidence="1 2">
    <name type="scientific">Berkelbacteria bacterium GW2011_GWE1_39_12</name>
    <dbReference type="NCBI Taxonomy" id="1618337"/>
    <lineage>
        <taxon>Bacteria</taxon>
        <taxon>Candidatus Berkelbacteria</taxon>
    </lineage>
</organism>
<accession>A0A0G4B350</accession>
<evidence type="ECO:0000313" key="2">
    <source>
        <dbReference type="Proteomes" id="UP000035648"/>
    </source>
</evidence>
<dbReference type="AlphaFoldDB" id="A0A0G4B350"/>
<sequence length="196" mass="22865">MNTDMDSLGRFASLVTDICLWFGQNGNIIDRKRANEVMSKWVSDELFFSPEASDRPSRDSIMQAGHELFRMIRAGKTDMPIETVLRRAEHYRSQLYNHTFFEREHVQLATVSSEYGSTQDLHSRILPGKYLQVFKVETVDPDLFGPVPILHHQRIVVERYSHHPAVYSDLGWVLLSDYDVNVEPCWWSGFWFEPAR</sequence>
<dbReference type="KEGG" id="bbgw:UT28_C0001G0572"/>
<reference evidence="1 2" key="1">
    <citation type="journal article" date="2015" name="Nature">
        <title>rRNA introns, odd ribosomes, and small enigmatic genomes across a large radiation of phyla.</title>
        <authorList>
            <person name="Brown C.T."/>
            <person name="Hug L.A."/>
            <person name="Thomas B.C."/>
            <person name="Sharon I."/>
            <person name="Castelle C.J."/>
            <person name="Singh A."/>
            <person name="Wilkins M.J."/>
            <person name="Williams K.H."/>
            <person name="Banfield J.F."/>
        </authorList>
    </citation>
    <scope>NUCLEOTIDE SEQUENCE [LARGE SCALE GENOMIC DNA]</scope>
</reference>